<feature type="domain" description="Endonuclease/exonuclease/phosphatase" evidence="2">
    <location>
        <begin position="106"/>
        <end position="226"/>
    </location>
</feature>
<dbReference type="SUPFAM" id="SSF56219">
    <property type="entry name" value="DNase I-like"/>
    <property type="match status" value="1"/>
</dbReference>
<dbReference type="AlphaFoldDB" id="D6WYM1"/>
<dbReference type="GO" id="GO:0071897">
    <property type="term" value="P:DNA biosynthetic process"/>
    <property type="evidence" value="ECO:0007669"/>
    <property type="project" value="UniProtKB-ARBA"/>
</dbReference>
<reference evidence="3 4" key="1">
    <citation type="journal article" date="2008" name="Nature">
        <title>The genome of the model beetle and pest Tribolium castaneum.</title>
        <authorList>
            <consortium name="Tribolium Genome Sequencing Consortium"/>
            <person name="Richards S."/>
            <person name="Gibbs R.A."/>
            <person name="Weinstock G.M."/>
            <person name="Brown S.J."/>
            <person name="Denell R."/>
            <person name="Beeman R.W."/>
            <person name="Gibbs R."/>
            <person name="Beeman R.W."/>
            <person name="Brown S.J."/>
            <person name="Bucher G."/>
            <person name="Friedrich M."/>
            <person name="Grimmelikhuijzen C.J."/>
            <person name="Klingler M."/>
            <person name="Lorenzen M."/>
            <person name="Richards S."/>
            <person name="Roth S."/>
            <person name="Schroder R."/>
            <person name="Tautz D."/>
            <person name="Zdobnov E.M."/>
            <person name="Muzny D."/>
            <person name="Gibbs R.A."/>
            <person name="Weinstock G.M."/>
            <person name="Attaway T."/>
            <person name="Bell S."/>
            <person name="Buhay C.J."/>
            <person name="Chandrabose M.N."/>
            <person name="Chavez D."/>
            <person name="Clerk-Blankenburg K.P."/>
            <person name="Cree A."/>
            <person name="Dao M."/>
            <person name="Davis C."/>
            <person name="Chacko J."/>
            <person name="Dinh H."/>
            <person name="Dugan-Rocha S."/>
            <person name="Fowler G."/>
            <person name="Garner T.T."/>
            <person name="Garnes J."/>
            <person name="Gnirke A."/>
            <person name="Hawes A."/>
            <person name="Hernandez J."/>
            <person name="Hines S."/>
            <person name="Holder M."/>
            <person name="Hume J."/>
            <person name="Jhangiani S.N."/>
            <person name="Joshi V."/>
            <person name="Khan Z.M."/>
            <person name="Jackson L."/>
            <person name="Kovar C."/>
            <person name="Kowis A."/>
            <person name="Lee S."/>
            <person name="Lewis L.R."/>
            <person name="Margolis J."/>
            <person name="Morgan M."/>
            <person name="Nazareth L.V."/>
            <person name="Nguyen N."/>
            <person name="Okwuonu G."/>
            <person name="Parker D."/>
            <person name="Richards S."/>
            <person name="Ruiz S.J."/>
            <person name="Santibanez J."/>
            <person name="Savard J."/>
            <person name="Scherer S.E."/>
            <person name="Schneider B."/>
            <person name="Sodergren E."/>
            <person name="Tautz D."/>
            <person name="Vattahil S."/>
            <person name="Villasana D."/>
            <person name="White C.S."/>
            <person name="Wright R."/>
            <person name="Park Y."/>
            <person name="Beeman R.W."/>
            <person name="Lord J."/>
            <person name="Oppert B."/>
            <person name="Lorenzen M."/>
            <person name="Brown S."/>
            <person name="Wang L."/>
            <person name="Savard J."/>
            <person name="Tautz D."/>
            <person name="Richards S."/>
            <person name="Weinstock G."/>
            <person name="Gibbs R.A."/>
            <person name="Liu Y."/>
            <person name="Worley K."/>
            <person name="Weinstock G."/>
            <person name="Elsik C.G."/>
            <person name="Reese J.T."/>
            <person name="Elhaik E."/>
            <person name="Landan G."/>
            <person name="Graur D."/>
            <person name="Arensburger P."/>
            <person name="Atkinson P."/>
            <person name="Beeman R.W."/>
            <person name="Beidler J."/>
            <person name="Brown S.J."/>
            <person name="Demuth J.P."/>
            <person name="Drury D.W."/>
            <person name="Du Y.Z."/>
            <person name="Fujiwara H."/>
            <person name="Lorenzen M."/>
            <person name="Maselli V."/>
            <person name="Osanai M."/>
            <person name="Park Y."/>
            <person name="Robertson H.M."/>
            <person name="Tu Z."/>
            <person name="Wang J.J."/>
            <person name="Wang S."/>
            <person name="Richards S."/>
            <person name="Song H."/>
            <person name="Zhang L."/>
            <person name="Sodergren E."/>
            <person name="Werner D."/>
            <person name="Stanke M."/>
            <person name="Morgenstern B."/>
            <person name="Solovyev V."/>
            <person name="Kosarev P."/>
            <person name="Brown G."/>
            <person name="Chen H.C."/>
            <person name="Ermolaeva O."/>
            <person name="Hlavina W."/>
            <person name="Kapustin Y."/>
            <person name="Kiryutin B."/>
            <person name="Kitts P."/>
            <person name="Maglott D."/>
            <person name="Pruitt K."/>
            <person name="Sapojnikov V."/>
            <person name="Souvorov A."/>
            <person name="Mackey A.J."/>
            <person name="Waterhouse R.M."/>
            <person name="Wyder S."/>
            <person name="Zdobnov E.M."/>
            <person name="Zdobnov E.M."/>
            <person name="Wyder S."/>
            <person name="Kriventseva E.V."/>
            <person name="Kadowaki T."/>
            <person name="Bork P."/>
            <person name="Aranda M."/>
            <person name="Bao R."/>
            <person name="Beermann A."/>
            <person name="Berns N."/>
            <person name="Bolognesi R."/>
            <person name="Bonneton F."/>
            <person name="Bopp D."/>
            <person name="Brown S.J."/>
            <person name="Bucher G."/>
            <person name="Butts T."/>
            <person name="Chaumot A."/>
            <person name="Denell R.E."/>
            <person name="Ferrier D.E."/>
            <person name="Friedrich M."/>
            <person name="Gordon C.M."/>
            <person name="Jindra M."/>
            <person name="Klingler M."/>
            <person name="Lan Q."/>
            <person name="Lattorff H.M."/>
            <person name="Laudet V."/>
            <person name="von Levetsow C."/>
            <person name="Liu Z."/>
            <person name="Lutz R."/>
            <person name="Lynch J.A."/>
            <person name="da Fonseca R.N."/>
            <person name="Posnien N."/>
            <person name="Reuter R."/>
            <person name="Roth S."/>
            <person name="Savard J."/>
            <person name="Schinko J.B."/>
            <person name="Schmitt C."/>
            <person name="Schoppmeier M."/>
            <person name="Schroder R."/>
            <person name="Shippy T.D."/>
            <person name="Simonnet F."/>
            <person name="Marques-Souza H."/>
            <person name="Tautz D."/>
            <person name="Tomoyasu Y."/>
            <person name="Trauner J."/>
            <person name="Van der Zee M."/>
            <person name="Vervoort M."/>
            <person name="Wittkopp N."/>
            <person name="Wimmer E.A."/>
            <person name="Yang X."/>
            <person name="Jones A.K."/>
            <person name="Sattelle D.B."/>
            <person name="Ebert P.R."/>
            <person name="Nelson D."/>
            <person name="Scott J.G."/>
            <person name="Beeman R.W."/>
            <person name="Muthukrishnan S."/>
            <person name="Kramer K.J."/>
            <person name="Arakane Y."/>
            <person name="Beeman R.W."/>
            <person name="Zhu Q."/>
            <person name="Hogenkamp D."/>
            <person name="Dixit R."/>
            <person name="Oppert B."/>
            <person name="Jiang H."/>
            <person name="Zou Z."/>
            <person name="Marshall J."/>
            <person name="Elpidina E."/>
            <person name="Vinokurov K."/>
            <person name="Oppert C."/>
            <person name="Zou Z."/>
            <person name="Evans J."/>
            <person name="Lu Z."/>
            <person name="Zhao P."/>
            <person name="Sumathipala N."/>
            <person name="Altincicek B."/>
            <person name="Vilcinskas A."/>
            <person name="Williams M."/>
            <person name="Hultmark D."/>
            <person name="Hetru C."/>
            <person name="Jiang H."/>
            <person name="Grimmelikhuijzen C.J."/>
            <person name="Hauser F."/>
            <person name="Cazzamali G."/>
            <person name="Williamson M."/>
            <person name="Park Y."/>
            <person name="Li B."/>
            <person name="Tanaka Y."/>
            <person name="Predel R."/>
            <person name="Neupert S."/>
            <person name="Schachtner J."/>
            <person name="Verleyen P."/>
            <person name="Raible F."/>
            <person name="Bork P."/>
            <person name="Friedrich M."/>
            <person name="Walden K.K."/>
            <person name="Robertson H.M."/>
            <person name="Angeli S."/>
            <person name="Foret S."/>
            <person name="Bucher G."/>
            <person name="Schuetz S."/>
            <person name="Maleszka R."/>
            <person name="Wimmer E.A."/>
            <person name="Beeman R.W."/>
            <person name="Lorenzen M."/>
            <person name="Tomoyasu Y."/>
            <person name="Miller S.C."/>
            <person name="Grossmann D."/>
            <person name="Bucher G."/>
        </authorList>
    </citation>
    <scope>NUCLEOTIDE SEQUENCE [LARGE SCALE GENOMIC DNA]</scope>
    <source>
        <strain evidence="3 4">Georgia GA2</strain>
    </source>
</reference>
<dbReference type="eggNOG" id="KOG1075">
    <property type="taxonomic scope" value="Eukaryota"/>
</dbReference>
<dbReference type="STRING" id="7070.D6WYM1"/>
<dbReference type="InterPro" id="IPR000477">
    <property type="entry name" value="RT_dom"/>
</dbReference>
<dbReference type="Gene3D" id="3.60.10.10">
    <property type="entry name" value="Endonuclease/exonuclease/phosphatase"/>
    <property type="match status" value="1"/>
</dbReference>
<dbReference type="OMA" id="CENEDFR"/>
<evidence type="ECO:0008006" key="5">
    <source>
        <dbReference type="Google" id="ProtNLM"/>
    </source>
</evidence>
<dbReference type="Proteomes" id="UP000007266">
    <property type="component" value="Linkage group 8"/>
</dbReference>
<dbReference type="InterPro" id="IPR043502">
    <property type="entry name" value="DNA/RNA_pol_sf"/>
</dbReference>
<dbReference type="SUPFAM" id="SSF56672">
    <property type="entry name" value="DNA/RNA polymerases"/>
    <property type="match status" value="1"/>
</dbReference>
<dbReference type="InterPro" id="IPR005135">
    <property type="entry name" value="Endo/exonuclease/phosphatase"/>
</dbReference>
<dbReference type="CDD" id="cd01650">
    <property type="entry name" value="RT_nLTR_like"/>
    <property type="match status" value="1"/>
</dbReference>
<dbReference type="GO" id="GO:0003824">
    <property type="term" value="F:catalytic activity"/>
    <property type="evidence" value="ECO:0007669"/>
    <property type="project" value="InterPro"/>
</dbReference>
<dbReference type="Pfam" id="PF00078">
    <property type="entry name" value="RVT_1"/>
    <property type="match status" value="1"/>
</dbReference>
<dbReference type="PANTHER" id="PTHR19446">
    <property type="entry name" value="REVERSE TRANSCRIPTASES"/>
    <property type="match status" value="1"/>
</dbReference>
<dbReference type="Pfam" id="PF14529">
    <property type="entry name" value="Exo_endo_phos_2"/>
    <property type="match status" value="1"/>
</dbReference>
<dbReference type="HOGENOM" id="CLU_000680_20_2_1"/>
<feature type="domain" description="Reverse transcriptase" evidence="1">
    <location>
        <begin position="502"/>
        <end position="615"/>
    </location>
</feature>
<dbReference type="EMBL" id="KQ971357">
    <property type="protein sequence ID" value="EFA08424.1"/>
    <property type="molecule type" value="Genomic_DNA"/>
</dbReference>
<evidence type="ECO:0000259" key="2">
    <source>
        <dbReference type="Pfam" id="PF14529"/>
    </source>
</evidence>
<dbReference type="InterPro" id="IPR036691">
    <property type="entry name" value="Endo/exonu/phosph_ase_sf"/>
</dbReference>
<evidence type="ECO:0000259" key="1">
    <source>
        <dbReference type="Pfam" id="PF00078"/>
    </source>
</evidence>
<keyword evidence="4" id="KW-1185">Reference proteome</keyword>
<accession>D6WYM1</accession>
<dbReference type="PhylomeDB" id="D6WYM1"/>
<dbReference type="InParanoid" id="D6WYM1"/>
<sequence length="775" mass="89270">MALLYTNIASLSSKFNDLLLEVTEFRPSIIALTETWLNPSISDDAVHIENYSIYRDDRLSQKGGGVCFYVDKIKISKFFKITQICISVKPYDSLWLKFEGNEQTFVIACIYRPPTGASFNNHENDKNLFNTIQSTINQYPNLIIMGDFNFPCIDWSAKNTTGQTIIEKQFSELLLENNLSQIVTEPTRFRSQQRPSLLDLVILSDVNLVSSLNVSNPVGTSDHSKIEIELQIMIYSEPNARIKTTSIVDYTRIDESLLTYDWNGLDSLNAEEQWKHFKSILQTCITTNSRLFTNRLRKDKPWINQHMLDKIKYKAKLWKKFKRKPTEDNFSAYKRFSNQLKSDLQIARCNYENSILNKPKLFYSHVRKFISSRVSVPLVRNASGLLCSDHTETANTLADSFAATYNLNINNNIPSFMPTSTFSGLSYINFTPDLVKSQLCAIKLNTAPGPDQIPPKLLRTCAASLSGPLAKMMTKSFLQGTLPYEWLQATITPLYKSGDKLDPANYRPVSLTSTCCKIMEKVIVKELLTYMRKNNLIPEHQHGFLPGRSVVTNLLSCTNLWTKMLDTNQPVDIIYLDFSKAFDKVPHNLLLAKLESYGVTGNLLDWIRAFLSNRNYCVKVCVSFISKVYITYIRPHLEFAIPVWRPYLLKDIDLLERTQHLVTRWTHCLRQVSYEQRLEILKIPDLRARQNRADAIQIFRLTHGLFPGVTRNFLQIQYHDRLRGHSYKLKKEPFKTTVRKNYLTNRAFDIWNGLPDNVVAAVTVSSFKNQYDTLQ</sequence>
<reference evidence="3 4" key="2">
    <citation type="journal article" date="2010" name="Nucleic Acids Res.">
        <title>BeetleBase in 2010: revisions to provide comprehensive genomic information for Tribolium castaneum.</title>
        <authorList>
            <person name="Kim H.S."/>
            <person name="Murphy T."/>
            <person name="Xia J."/>
            <person name="Caragea D."/>
            <person name="Park Y."/>
            <person name="Beeman R.W."/>
            <person name="Lorenzen M.D."/>
            <person name="Butcher S."/>
            <person name="Manak J.R."/>
            <person name="Brown S.J."/>
        </authorList>
    </citation>
    <scope>GENOME REANNOTATION</scope>
    <source>
        <strain evidence="3 4">Georgia GA2</strain>
    </source>
</reference>
<organism evidence="3 4">
    <name type="scientific">Tribolium castaneum</name>
    <name type="common">Red flour beetle</name>
    <dbReference type="NCBI Taxonomy" id="7070"/>
    <lineage>
        <taxon>Eukaryota</taxon>
        <taxon>Metazoa</taxon>
        <taxon>Ecdysozoa</taxon>
        <taxon>Arthropoda</taxon>
        <taxon>Hexapoda</taxon>
        <taxon>Insecta</taxon>
        <taxon>Pterygota</taxon>
        <taxon>Neoptera</taxon>
        <taxon>Endopterygota</taxon>
        <taxon>Coleoptera</taxon>
        <taxon>Polyphaga</taxon>
        <taxon>Cucujiformia</taxon>
        <taxon>Tenebrionidae</taxon>
        <taxon>Tenebrionidae incertae sedis</taxon>
        <taxon>Tribolium</taxon>
    </lineage>
</organism>
<gene>
    <name evidence="3" type="primary">GLEAN_06071</name>
    <name evidence="3" type="ORF">TcasGA2_TC006071</name>
</gene>
<name>D6WYM1_TRICA</name>
<evidence type="ECO:0000313" key="4">
    <source>
        <dbReference type="Proteomes" id="UP000007266"/>
    </source>
</evidence>
<evidence type="ECO:0000313" key="3">
    <source>
        <dbReference type="EMBL" id="EFA08424.1"/>
    </source>
</evidence>
<proteinExistence type="predicted"/>
<protein>
    <recommendedName>
        <fullName evidence="5">Reverse transcriptase domain-containing protein</fullName>
    </recommendedName>
</protein>